<dbReference type="GO" id="GO:0003677">
    <property type="term" value="F:DNA binding"/>
    <property type="evidence" value="ECO:0007669"/>
    <property type="project" value="InterPro"/>
</dbReference>
<dbReference type="RefSeq" id="WP_146511385.1">
    <property type="nucleotide sequence ID" value="NZ_SIHI01000019.1"/>
</dbReference>
<evidence type="ECO:0000256" key="1">
    <source>
        <dbReference type="ARBA" id="ARBA00023172"/>
    </source>
</evidence>
<evidence type="ECO:0000313" key="3">
    <source>
        <dbReference type="Proteomes" id="UP000317243"/>
    </source>
</evidence>
<dbReference type="AlphaFoldDB" id="A0A5C5WG23"/>
<dbReference type="EMBL" id="SIHI01000019">
    <property type="protein sequence ID" value="TWT49055.1"/>
    <property type="molecule type" value="Genomic_DNA"/>
</dbReference>
<comment type="caution">
    <text evidence="2">The sequence shown here is derived from an EMBL/GenBank/DDBJ whole genome shotgun (WGS) entry which is preliminary data.</text>
</comment>
<dbReference type="Gene3D" id="1.10.443.10">
    <property type="entry name" value="Intergrase catalytic core"/>
    <property type="match status" value="1"/>
</dbReference>
<reference evidence="2 3" key="1">
    <citation type="submission" date="2019-02" db="EMBL/GenBank/DDBJ databases">
        <title>Deep-cultivation of Planctomycetes and their phenomic and genomic characterization uncovers novel biology.</title>
        <authorList>
            <person name="Wiegand S."/>
            <person name="Jogler M."/>
            <person name="Boedeker C."/>
            <person name="Pinto D."/>
            <person name="Vollmers J."/>
            <person name="Rivas-Marin E."/>
            <person name="Kohn T."/>
            <person name="Peeters S.H."/>
            <person name="Heuer A."/>
            <person name="Rast P."/>
            <person name="Oberbeckmann S."/>
            <person name="Bunk B."/>
            <person name="Jeske O."/>
            <person name="Meyerdierks A."/>
            <person name="Storesund J.E."/>
            <person name="Kallscheuer N."/>
            <person name="Luecker S."/>
            <person name="Lage O.M."/>
            <person name="Pohl T."/>
            <person name="Merkel B.J."/>
            <person name="Hornburger P."/>
            <person name="Mueller R.-W."/>
            <person name="Bruemmer F."/>
            <person name="Labrenz M."/>
            <person name="Spormann A.M."/>
            <person name="Op Den Camp H."/>
            <person name="Overmann J."/>
            <person name="Amann R."/>
            <person name="Jetten M.S.M."/>
            <person name="Mascher T."/>
            <person name="Medema M.H."/>
            <person name="Devos D.P."/>
            <person name="Kaster A.-K."/>
            <person name="Ovreas L."/>
            <person name="Rohde M."/>
            <person name="Galperin M.Y."/>
            <person name="Jogler C."/>
        </authorList>
    </citation>
    <scope>NUCLEOTIDE SEQUENCE [LARGE SCALE GENOMIC DNA]</scope>
    <source>
        <strain evidence="2 3">KOR42</strain>
    </source>
</reference>
<accession>A0A5C5WG23</accession>
<dbReference type="GO" id="GO:0006310">
    <property type="term" value="P:DNA recombination"/>
    <property type="evidence" value="ECO:0007669"/>
    <property type="project" value="UniProtKB-KW"/>
</dbReference>
<protein>
    <recommendedName>
        <fullName evidence="4">Phage integrase family protein</fullName>
    </recommendedName>
</protein>
<dbReference type="Proteomes" id="UP000317243">
    <property type="component" value="Unassembled WGS sequence"/>
</dbReference>
<dbReference type="SUPFAM" id="SSF56349">
    <property type="entry name" value="DNA breaking-rejoining enzymes"/>
    <property type="match status" value="1"/>
</dbReference>
<evidence type="ECO:0008006" key="4">
    <source>
        <dbReference type="Google" id="ProtNLM"/>
    </source>
</evidence>
<dbReference type="OrthoDB" id="212717at2"/>
<keyword evidence="1" id="KW-0233">DNA recombination</keyword>
<sequence>MTNTTDAIIKLYPQTQEQNEVDQAWQSWNSEQASEYCPRHVPPEEREHYARTTSLRQFYTDCLDGKWEAIGKKGRCKGTAAKDRQSLNRWERYSRPADWVGHWPGPSLALIDSGGGLLLERVFDAMLDSDRLSPNTVKSTRNHLMTIIRHAVEVKAISNIPRSEPIPTSSKTRIYTREEVTRILEALENLPSLRAAFLISLNVGARPVDLFCLKKSDLTRDLKRRRLIEFESRKTGKLQGVPISDETWKVIQPFAESGDSPYLFPDLGSPEALDPEKTSRARSRNQLLKLILRQVGITDISDTSGKPWQVARATCNERYESHAPGVGPFILGHSLSGVNARSYRDPTEAVHSAVNTLPPYVVGDRQRTLF</sequence>
<dbReference type="InterPro" id="IPR011010">
    <property type="entry name" value="DNA_brk_join_enz"/>
</dbReference>
<name>A0A5C5WG23_9PLAN</name>
<keyword evidence="3" id="KW-1185">Reference proteome</keyword>
<dbReference type="GO" id="GO:0015074">
    <property type="term" value="P:DNA integration"/>
    <property type="evidence" value="ECO:0007669"/>
    <property type="project" value="InterPro"/>
</dbReference>
<evidence type="ECO:0000313" key="2">
    <source>
        <dbReference type="EMBL" id="TWT49055.1"/>
    </source>
</evidence>
<dbReference type="InterPro" id="IPR013762">
    <property type="entry name" value="Integrase-like_cat_sf"/>
</dbReference>
<gene>
    <name evidence="2" type="ORF">KOR42_39710</name>
</gene>
<organism evidence="2 3">
    <name type="scientific">Thalassoglobus neptunius</name>
    <dbReference type="NCBI Taxonomy" id="1938619"/>
    <lineage>
        <taxon>Bacteria</taxon>
        <taxon>Pseudomonadati</taxon>
        <taxon>Planctomycetota</taxon>
        <taxon>Planctomycetia</taxon>
        <taxon>Planctomycetales</taxon>
        <taxon>Planctomycetaceae</taxon>
        <taxon>Thalassoglobus</taxon>
    </lineage>
</organism>
<proteinExistence type="predicted"/>